<name>A0A552G2K5_MICAE</name>
<accession>A0A552G2K5</accession>
<gene>
    <name evidence="1" type="ORF">EWV91_02245</name>
</gene>
<sequence>MSSIIAFPVHKRYILNPEKLNQQRLKCASQMREPLYMQAIVLRQKNPQVNSSPVRRSESFNILQIFSLFWLQGR</sequence>
<dbReference type="AlphaFoldDB" id="A0A552G2K5"/>
<evidence type="ECO:0000313" key="1">
    <source>
        <dbReference type="EMBL" id="TRU53180.1"/>
    </source>
</evidence>
<reference evidence="1 2" key="1">
    <citation type="submission" date="2019-01" db="EMBL/GenBank/DDBJ databases">
        <title>Coherence of Microcystis species and biogeography revealed through population genomics.</title>
        <authorList>
            <person name="Perez-Carrascal O.M."/>
            <person name="Terrat Y."/>
            <person name="Giani A."/>
            <person name="Fortin N."/>
            <person name="Tromas N."/>
            <person name="Shapiro B.J."/>
        </authorList>
    </citation>
    <scope>NUCLEOTIDE SEQUENCE [LARGE SCALE GENOMIC DNA]</scope>
    <source>
        <strain evidence="1">Ma_QC_Ca_00000000_S207</strain>
    </source>
</reference>
<proteinExistence type="predicted"/>
<dbReference type="EMBL" id="SFBF01000042">
    <property type="protein sequence ID" value="TRU53180.1"/>
    <property type="molecule type" value="Genomic_DNA"/>
</dbReference>
<protein>
    <submittedName>
        <fullName evidence="1">Uncharacterized protein</fullName>
    </submittedName>
</protein>
<dbReference type="Proteomes" id="UP000320293">
    <property type="component" value="Unassembled WGS sequence"/>
</dbReference>
<organism evidence="1 2">
    <name type="scientific">Microcystis aeruginosa Ma_QC_Ca_00000000_S207</name>
    <dbReference type="NCBI Taxonomy" id="2486251"/>
    <lineage>
        <taxon>Bacteria</taxon>
        <taxon>Bacillati</taxon>
        <taxon>Cyanobacteriota</taxon>
        <taxon>Cyanophyceae</taxon>
        <taxon>Oscillatoriophycideae</taxon>
        <taxon>Chroococcales</taxon>
        <taxon>Microcystaceae</taxon>
        <taxon>Microcystis</taxon>
    </lineage>
</organism>
<evidence type="ECO:0000313" key="2">
    <source>
        <dbReference type="Proteomes" id="UP000320293"/>
    </source>
</evidence>
<comment type="caution">
    <text evidence="1">The sequence shown here is derived from an EMBL/GenBank/DDBJ whole genome shotgun (WGS) entry which is preliminary data.</text>
</comment>